<name>A0A7R8UEE4_HERIL</name>
<dbReference type="FunCoup" id="A0A7R8UEE4">
    <property type="interactions" value="521"/>
</dbReference>
<dbReference type="Proteomes" id="UP000594454">
    <property type="component" value="Chromosome 1"/>
</dbReference>
<evidence type="ECO:0000313" key="5">
    <source>
        <dbReference type="Proteomes" id="UP000594454"/>
    </source>
</evidence>
<proteinExistence type="predicted"/>
<keyword evidence="5" id="KW-1185">Reference proteome</keyword>
<dbReference type="Gene3D" id="1.10.287.1490">
    <property type="match status" value="2"/>
</dbReference>
<evidence type="ECO:0000256" key="1">
    <source>
        <dbReference type="SAM" id="Coils"/>
    </source>
</evidence>
<dbReference type="OMA" id="DQHANSE"/>
<feature type="region of interest" description="Disordered" evidence="2">
    <location>
        <begin position="34"/>
        <end position="89"/>
    </location>
</feature>
<dbReference type="Pfam" id="PF01465">
    <property type="entry name" value="GRIP"/>
    <property type="match status" value="1"/>
</dbReference>
<organism evidence="4 5">
    <name type="scientific">Hermetia illucens</name>
    <name type="common">Black soldier fly</name>
    <dbReference type="NCBI Taxonomy" id="343691"/>
    <lineage>
        <taxon>Eukaryota</taxon>
        <taxon>Metazoa</taxon>
        <taxon>Ecdysozoa</taxon>
        <taxon>Arthropoda</taxon>
        <taxon>Hexapoda</taxon>
        <taxon>Insecta</taxon>
        <taxon>Pterygota</taxon>
        <taxon>Neoptera</taxon>
        <taxon>Endopterygota</taxon>
        <taxon>Diptera</taxon>
        <taxon>Brachycera</taxon>
        <taxon>Stratiomyomorpha</taxon>
        <taxon>Stratiomyidae</taxon>
        <taxon>Hermetiinae</taxon>
        <taxon>Hermetia</taxon>
    </lineage>
</organism>
<dbReference type="GO" id="GO:0048193">
    <property type="term" value="P:Golgi vesicle transport"/>
    <property type="evidence" value="ECO:0007669"/>
    <property type="project" value="TreeGrafter"/>
</dbReference>
<feature type="coiled-coil region" evidence="1">
    <location>
        <begin position="301"/>
        <end position="335"/>
    </location>
</feature>
<dbReference type="OrthoDB" id="10255522at2759"/>
<evidence type="ECO:0000259" key="3">
    <source>
        <dbReference type="PROSITE" id="PS50913"/>
    </source>
</evidence>
<dbReference type="SUPFAM" id="SSF101283">
    <property type="entry name" value="GRIP domain"/>
    <property type="match status" value="1"/>
</dbReference>
<feature type="coiled-coil region" evidence="1">
    <location>
        <begin position="368"/>
        <end position="1363"/>
    </location>
</feature>
<dbReference type="SMART" id="SM00755">
    <property type="entry name" value="Grip"/>
    <property type="match status" value="1"/>
</dbReference>
<accession>A0A7R8UEE4</accession>
<dbReference type="Gene3D" id="1.10.220.60">
    <property type="entry name" value="GRIP domain"/>
    <property type="match status" value="1"/>
</dbReference>
<gene>
    <name evidence="4" type="ORF">HERILL_LOCUS1710</name>
</gene>
<dbReference type="PROSITE" id="PS50913">
    <property type="entry name" value="GRIP"/>
    <property type="match status" value="1"/>
</dbReference>
<dbReference type="InParanoid" id="A0A7R8UEE4"/>
<dbReference type="GO" id="GO:0031267">
    <property type="term" value="F:small GTPase binding"/>
    <property type="evidence" value="ECO:0007669"/>
    <property type="project" value="TreeGrafter"/>
</dbReference>
<feature type="compositionally biased region" description="Polar residues" evidence="2">
    <location>
        <begin position="279"/>
        <end position="294"/>
    </location>
</feature>
<reference evidence="4 5" key="1">
    <citation type="submission" date="2020-11" db="EMBL/GenBank/DDBJ databases">
        <authorList>
            <person name="Wallbank WR R."/>
            <person name="Pardo Diaz C."/>
            <person name="Kozak K."/>
            <person name="Martin S."/>
            <person name="Jiggins C."/>
            <person name="Moest M."/>
            <person name="Warren A I."/>
            <person name="Generalovic N T."/>
            <person name="Byers J.R.P. K."/>
            <person name="Montejo-Kovacevich G."/>
            <person name="Yen C E."/>
        </authorList>
    </citation>
    <scope>NUCLEOTIDE SEQUENCE [LARGE SCALE GENOMIC DNA]</scope>
</reference>
<feature type="compositionally biased region" description="Polar residues" evidence="2">
    <location>
        <begin position="75"/>
        <end position="89"/>
    </location>
</feature>
<evidence type="ECO:0000256" key="2">
    <source>
        <dbReference type="SAM" id="MobiDB-lite"/>
    </source>
</evidence>
<feature type="domain" description="GRIP" evidence="3">
    <location>
        <begin position="1373"/>
        <end position="1423"/>
    </location>
</feature>
<dbReference type="PANTHER" id="PTHR19327:SF0">
    <property type="entry name" value="GOLGIN SUBFAMILY A MEMBER 4"/>
    <property type="match status" value="1"/>
</dbReference>
<keyword evidence="1" id="KW-0175">Coiled coil</keyword>
<feature type="region of interest" description="Disordered" evidence="2">
    <location>
        <begin position="248"/>
        <end position="294"/>
    </location>
</feature>
<feature type="compositionally biased region" description="Low complexity" evidence="2">
    <location>
        <begin position="34"/>
        <end position="47"/>
    </location>
</feature>
<protein>
    <recommendedName>
        <fullName evidence="3">GRIP domain-containing protein</fullName>
    </recommendedName>
</protein>
<dbReference type="InterPro" id="IPR000237">
    <property type="entry name" value="GRIP_dom"/>
</dbReference>
<dbReference type="GO" id="GO:0005794">
    <property type="term" value="C:Golgi apparatus"/>
    <property type="evidence" value="ECO:0007669"/>
    <property type="project" value="TreeGrafter"/>
</dbReference>
<evidence type="ECO:0000313" key="4">
    <source>
        <dbReference type="EMBL" id="CAD7078442.1"/>
    </source>
</evidence>
<dbReference type="PANTHER" id="PTHR19327">
    <property type="entry name" value="GOLGIN"/>
    <property type="match status" value="1"/>
</dbReference>
<dbReference type="EMBL" id="LR899009">
    <property type="protein sequence ID" value="CAD7078442.1"/>
    <property type="molecule type" value="Genomic_DNA"/>
</dbReference>
<sequence length="1438" mass="166285">MFANLKNKIFEEVKASPQKFQQFAQAAQAAVSSASSNASDSVSGSDNFFSITEEDTPQNSPHRAPASGSLKKAPTPSSSKQSNPIVSFANNGVTLNRTRRLSNSSMASDVSFRLPSYDSPAIYHLQSDLDISASEVEDSATPSNVQLDVISKEQLYSAYKKSLERYQKYRSRFTDLAKRYRDLERDSAKARSVLVETQDKAIRRISELREQCSLEQQAKAHLEEALRLEMDDMQCKLKAYETKLTLLGENPENVTNSAESKPPPTEESLIQLDSEDDNATSSASGDKMKNNVQSDIEDPSIQALNEKILKLEELVVKYKKQLSETSNKLQEISKENLLLTTRQQESDVLISNLKKREEENSILLAENKLMVHTELENKESEVKQLKQKLAELERNASQDQLIAELRHQIAEKDKVLENLKKQHSEHDQKFSQLEKENKELKLIQSRKAELEKELENVAKQLTELQVLLDSKKEMEERVKKENDDFRAQIAHLEKELHESRAESEASQNHIKELKAEIEGVRIVAKSQESAAIGSLQNELKELKETYEEKLKSLQDALVQKEETCKQLEKDVAELKTAIDTSTNEQVENTSSSAEECRQLREQIEKLKSDHTDREIQMEKEKLELQSQVTNILQEISRMEDQMKDVRRSHDQLEEEKRVLEKKIEKMTRQNQVSQEGQQKWQVMLQEAESNAKQLEAKLKEAGAENTQLAEKNCLQAENLKRFEMQIKESESSFKREKQSLNNIIKEAEVNYSSLRLELDTANETIRKLNEKMSQVLDENSSLHNAKELMDHEFRSLQDQCESREKEKLCVLDNNKCLEEEVQRLKRETEELRSSSGDDKEQLRRLLDEINTLKDCKAQLEQQIKSYEAEANSAKSAEEHLQQLHDECTKSNEEILRLKEKILKLNSQIQEIQQREEKCSKEFSDRIDEINKENITLKKQNESYSAEINQLNSRTESRLEELQSLLKRANEEKEVLKETIKNASDLEKKLQNYEEQKIENQYLNTSINQLETNMRNLKDEQAQKDKEIAELKEKIKSQQCELYVQIEEKDKHQVEINVLNEKLTKESEETNKLQEILTSEREELKRQKDQVAFITNENDKLQQDLLSWQQKASDNERISGERRLKLEELTNENTRLKTDLEDAKVEFKQNYSQLSEENEKHKTAVRNLTEQLTSIGDQLTKLETLEANNQQLQLRIKELEVELVEKAKVKSESVVESSKQQQSEMEVLRNINERLQRELEDLKHKTSAEIMNLTHECDDLAASAKAMSEKVAEYDKLQEQYRKLMANMQTPKDDNANESDAGIEAIRKEKEDLEVKLEKIMHEVQDVSNRNLFLEQKCENYLVLEQSNERLKLANDKLSRQLDETLVSLQHHEGISANTEFEYLRNIMFQYLTGSVTGNNSTLVKVIAAVLKFTPQQTQVAIEKEHQRHTLAGQISNLL</sequence>